<dbReference type="InterPro" id="IPR001478">
    <property type="entry name" value="PDZ"/>
</dbReference>
<dbReference type="Gene3D" id="2.30.42.10">
    <property type="match status" value="1"/>
</dbReference>
<accession>A0ABW1D614</accession>
<comment type="caution">
    <text evidence="2">The sequence shown here is derived from an EMBL/GenBank/DDBJ whole genome shotgun (WGS) entry which is preliminary data.</text>
</comment>
<keyword evidence="3" id="KW-1185">Reference proteome</keyword>
<proteinExistence type="predicted"/>
<dbReference type="RefSeq" id="WP_379522895.1">
    <property type="nucleotide sequence ID" value="NZ_JBHSPA010000094.1"/>
</dbReference>
<dbReference type="SUPFAM" id="SSF50156">
    <property type="entry name" value="PDZ domain-like"/>
    <property type="match status" value="1"/>
</dbReference>
<reference evidence="3" key="1">
    <citation type="journal article" date="2019" name="Int. J. Syst. Evol. Microbiol.">
        <title>The Global Catalogue of Microorganisms (GCM) 10K type strain sequencing project: providing services to taxonomists for standard genome sequencing and annotation.</title>
        <authorList>
            <consortium name="The Broad Institute Genomics Platform"/>
            <consortium name="The Broad Institute Genome Sequencing Center for Infectious Disease"/>
            <person name="Wu L."/>
            <person name="Ma J."/>
        </authorList>
    </citation>
    <scope>NUCLEOTIDE SEQUENCE [LARGE SCALE GENOMIC DNA]</scope>
    <source>
        <strain evidence="3">CCUG 53903</strain>
    </source>
</reference>
<dbReference type="PROSITE" id="PS50106">
    <property type="entry name" value="PDZ"/>
    <property type="match status" value="1"/>
</dbReference>
<dbReference type="InterPro" id="IPR036034">
    <property type="entry name" value="PDZ_sf"/>
</dbReference>
<name>A0ABW1D614_9ACTN</name>
<organism evidence="2 3">
    <name type="scientific">Nonomuraea insulae</name>
    <dbReference type="NCBI Taxonomy" id="1616787"/>
    <lineage>
        <taxon>Bacteria</taxon>
        <taxon>Bacillati</taxon>
        <taxon>Actinomycetota</taxon>
        <taxon>Actinomycetes</taxon>
        <taxon>Streptosporangiales</taxon>
        <taxon>Streptosporangiaceae</taxon>
        <taxon>Nonomuraea</taxon>
    </lineage>
</organism>
<dbReference type="EMBL" id="JBHSPA010000094">
    <property type="protein sequence ID" value="MFC5833469.1"/>
    <property type="molecule type" value="Genomic_DNA"/>
</dbReference>
<gene>
    <name evidence="2" type="ORF">ACFPZ3_57305</name>
</gene>
<feature type="domain" description="PDZ" evidence="1">
    <location>
        <begin position="30"/>
        <end position="113"/>
    </location>
</feature>
<protein>
    <recommendedName>
        <fullName evidence="1">PDZ domain-containing protein</fullName>
    </recommendedName>
</protein>
<evidence type="ECO:0000313" key="3">
    <source>
        <dbReference type="Proteomes" id="UP001596058"/>
    </source>
</evidence>
<evidence type="ECO:0000259" key="1">
    <source>
        <dbReference type="PROSITE" id="PS50106"/>
    </source>
</evidence>
<sequence>MEADLGEVARDDFAAMEAGQWMIPAPDAFGSQFTREQTQEHVTDLGFDLTSLETRTVTGLVAGSTADQAGIREGDVILEAPAGSEIAKSSGEEITLMLQRADATLQVIYAPRGKTVPSYRWTPA</sequence>
<evidence type="ECO:0000313" key="2">
    <source>
        <dbReference type="EMBL" id="MFC5833469.1"/>
    </source>
</evidence>
<dbReference type="Proteomes" id="UP001596058">
    <property type="component" value="Unassembled WGS sequence"/>
</dbReference>